<organism evidence="1 2">
    <name type="scientific">Calicophoron daubneyi</name>
    <name type="common">Rumen fluke</name>
    <name type="synonym">Paramphistomum daubneyi</name>
    <dbReference type="NCBI Taxonomy" id="300641"/>
    <lineage>
        <taxon>Eukaryota</taxon>
        <taxon>Metazoa</taxon>
        <taxon>Spiralia</taxon>
        <taxon>Lophotrochozoa</taxon>
        <taxon>Platyhelminthes</taxon>
        <taxon>Trematoda</taxon>
        <taxon>Digenea</taxon>
        <taxon>Plagiorchiida</taxon>
        <taxon>Pronocephalata</taxon>
        <taxon>Paramphistomoidea</taxon>
        <taxon>Paramphistomidae</taxon>
        <taxon>Calicophoron</taxon>
    </lineage>
</organism>
<dbReference type="InterPro" id="IPR011990">
    <property type="entry name" value="TPR-like_helical_dom_sf"/>
</dbReference>
<accession>A0AAV2TXJ5</accession>
<reference evidence="1" key="1">
    <citation type="submission" date="2024-06" db="EMBL/GenBank/DDBJ databases">
        <authorList>
            <person name="Liu X."/>
            <person name="Lenzi L."/>
            <person name="Haldenby T S."/>
            <person name="Uol C."/>
        </authorList>
    </citation>
    <scope>NUCLEOTIDE SEQUENCE</scope>
</reference>
<protein>
    <submittedName>
        <fullName evidence="1">Uncharacterized protein</fullName>
    </submittedName>
</protein>
<proteinExistence type="predicted"/>
<dbReference type="PANTHER" id="PTHR13891">
    <property type="entry name" value="CYTOCHROME C OXIDASE ASSEMBLY FACTOR 7"/>
    <property type="match status" value="1"/>
</dbReference>
<dbReference type="Gene3D" id="1.25.40.10">
    <property type="entry name" value="Tetratricopeptide repeat domain"/>
    <property type="match status" value="1"/>
</dbReference>
<evidence type="ECO:0000313" key="2">
    <source>
        <dbReference type="Proteomes" id="UP001497525"/>
    </source>
</evidence>
<dbReference type="EMBL" id="CAXLJL010000778">
    <property type="protein sequence ID" value="CAL5140743.1"/>
    <property type="molecule type" value="Genomic_DNA"/>
</dbReference>
<dbReference type="InterPro" id="IPR040239">
    <property type="entry name" value="HcpB-like"/>
</dbReference>
<gene>
    <name evidence="1" type="ORF">CDAUBV1_LOCUS16038</name>
</gene>
<dbReference type="GO" id="GO:0005758">
    <property type="term" value="C:mitochondrial intermembrane space"/>
    <property type="evidence" value="ECO:0007669"/>
    <property type="project" value="TreeGrafter"/>
</dbReference>
<dbReference type="SUPFAM" id="SSF81901">
    <property type="entry name" value="HCP-like"/>
    <property type="match status" value="1"/>
</dbReference>
<comment type="caution">
    <text evidence="1">The sequence shown here is derived from an EMBL/GenBank/DDBJ whole genome shotgun (WGS) entry which is preliminary data.</text>
</comment>
<dbReference type="PANTHER" id="PTHR13891:SF1">
    <property type="entry name" value="CYTOCHROME C OXIDASE ASSEMBLY FACTOR 7"/>
    <property type="match status" value="1"/>
</dbReference>
<dbReference type="Proteomes" id="UP001497525">
    <property type="component" value="Unassembled WGS sequence"/>
</dbReference>
<name>A0AAV2TXJ5_CALDB</name>
<dbReference type="AlphaFoldDB" id="A0AAV2TXJ5"/>
<evidence type="ECO:0000313" key="1">
    <source>
        <dbReference type="EMBL" id="CAL5140743.1"/>
    </source>
</evidence>
<sequence>MGDDSGLLEFKSLEEMNENMEELGLRFRHGCEKEKNPISCHSLAQWLETFKHSPEQSVEILKQNCYERKFGDSCFKYSALKLFGRTNVARDPLAAYQALEFGCNSCSHAKCCQGAGRVVADGIASHAPSLTAALPLFERGCQLGLAESCFHLGGALFSLSERAKNKASEASKGTGPGYSLELRNRALVAWTKGCELGHEFACRNVSRMFSIGDGIERDQVRADEFMRKANSLIKNPKADILPPVKTQTLKS</sequence>